<evidence type="ECO:0000313" key="4">
    <source>
        <dbReference type="Proteomes" id="UP000199398"/>
    </source>
</evidence>
<accession>A0A1I4R906</accession>
<dbReference type="Proteomes" id="UP000270697">
    <property type="component" value="Unassembled WGS sequence"/>
</dbReference>
<feature type="region of interest" description="Disordered" evidence="1">
    <location>
        <begin position="175"/>
        <end position="229"/>
    </location>
</feature>
<evidence type="ECO:0000313" key="2">
    <source>
        <dbReference type="EMBL" id="RKT88114.1"/>
    </source>
</evidence>
<feature type="compositionally biased region" description="Basic and acidic residues" evidence="1">
    <location>
        <begin position="186"/>
        <end position="216"/>
    </location>
</feature>
<dbReference type="EMBL" id="RBXX01000002">
    <property type="protein sequence ID" value="RKT88114.1"/>
    <property type="molecule type" value="Genomic_DNA"/>
</dbReference>
<evidence type="ECO:0000313" key="3">
    <source>
        <dbReference type="EMBL" id="SFM48655.1"/>
    </source>
</evidence>
<keyword evidence="5" id="KW-1185">Reference proteome</keyword>
<feature type="region of interest" description="Disordered" evidence="1">
    <location>
        <begin position="1"/>
        <end position="32"/>
    </location>
</feature>
<feature type="region of interest" description="Disordered" evidence="1">
    <location>
        <begin position="376"/>
        <end position="396"/>
    </location>
</feature>
<proteinExistence type="predicted"/>
<evidence type="ECO:0008006" key="6">
    <source>
        <dbReference type="Google" id="ProtNLM"/>
    </source>
</evidence>
<protein>
    <recommendedName>
        <fullName evidence="6">Chromosome segregation ATPase</fullName>
    </recommendedName>
</protein>
<dbReference type="EMBL" id="FOUP01000001">
    <property type="protein sequence ID" value="SFM48655.1"/>
    <property type="molecule type" value="Genomic_DNA"/>
</dbReference>
<evidence type="ECO:0000256" key="1">
    <source>
        <dbReference type="SAM" id="MobiDB-lite"/>
    </source>
</evidence>
<name>A0A1I4R906_9PSEU</name>
<gene>
    <name evidence="2" type="ORF">ATL45_6543</name>
    <name evidence="3" type="ORF">SAMN05421805_101450</name>
</gene>
<reference evidence="2 5" key="2">
    <citation type="submission" date="2018-10" db="EMBL/GenBank/DDBJ databases">
        <title>Sequencing the genomes of 1000 actinobacteria strains.</title>
        <authorList>
            <person name="Klenk H.-P."/>
        </authorList>
    </citation>
    <scope>NUCLEOTIDE SEQUENCE [LARGE SCALE GENOMIC DNA]</scope>
    <source>
        <strain evidence="2 5">DSM 45119</strain>
    </source>
</reference>
<dbReference type="AlphaFoldDB" id="A0A1I4R906"/>
<evidence type="ECO:0000313" key="5">
    <source>
        <dbReference type="Proteomes" id="UP000270697"/>
    </source>
</evidence>
<dbReference type="STRING" id="455193.SAMN05421805_101450"/>
<dbReference type="Proteomes" id="UP000199398">
    <property type="component" value="Unassembled WGS sequence"/>
</dbReference>
<feature type="compositionally biased region" description="Basic and acidic residues" evidence="1">
    <location>
        <begin position="387"/>
        <end position="396"/>
    </location>
</feature>
<organism evidence="3 4">
    <name type="scientific">Saccharopolyspora antimicrobica</name>
    <dbReference type="NCBI Taxonomy" id="455193"/>
    <lineage>
        <taxon>Bacteria</taxon>
        <taxon>Bacillati</taxon>
        <taxon>Actinomycetota</taxon>
        <taxon>Actinomycetes</taxon>
        <taxon>Pseudonocardiales</taxon>
        <taxon>Pseudonocardiaceae</taxon>
        <taxon>Saccharopolyspora</taxon>
    </lineage>
</organism>
<reference evidence="3 4" key="1">
    <citation type="submission" date="2016-10" db="EMBL/GenBank/DDBJ databases">
        <authorList>
            <person name="de Groot N.N."/>
        </authorList>
    </citation>
    <scope>NUCLEOTIDE SEQUENCE [LARGE SCALE GENOMIC DNA]</scope>
    <source>
        <strain evidence="3 4">CPCC 201259</strain>
    </source>
</reference>
<sequence length="396" mass="43178">MGAEVDGLEGVGVADGQGRATAPARRGSREQRREVTLRALAAGEEAFCAYCGQVLPPLPPRGGRPTPYCPADPDRYGNWGAKTITCAMLDEHREIWVQVYGPDQPMTRFDVHTLDERLTVLHSALDPVRQEVAALQAHTSGELASALAAREAAESERQQAVQAARSADAAREQAVSSAELALSEAEEARKERAAAEEQAGRAESERDRAFAERDEAQQAAESARSDRQRALAQLTDAQDRITELQRTLANERAVGLERLDQLRREEEQVRQELRGALTENGEQRLRAQAEEHALRLQNVQDAADRRIAKLTDQLAEAAHNYASNLAPLHGQLDSLRSEVTQCGEAEAAARRELAELRSRIASALGSADDDAALRKRIESVLEPGDPAADRAPESSQ</sequence>